<name>A0A8C4R539_EPTBU</name>
<evidence type="ECO:0000259" key="2">
    <source>
        <dbReference type="PROSITE" id="PS50090"/>
    </source>
</evidence>
<dbReference type="AlphaFoldDB" id="A0A8C4R539"/>
<dbReference type="PANTHER" id="PTHR46459:SF1">
    <property type="entry name" value="E1A-BINDING PROTEIN P400"/>
    <property type="match status" value="1"/>
</dbReference>
<accession>A0A8C4R539</accession>
<dbReference type="GO" id="GO:0035267">
    <property type="term" value="C:NuA4 histone acetyltransferase complex"/>
    <property type="evidence" value="ECO:0007669"/>
    <property type="project" value="TreeGrafter"/>
</dbReference>
<proteinExistence type="predicted"/>
<evidence type="ECO:0000313" key="4">
    <source>
        <dbReference type="Proteomes" id="UP000694388"/>
    </source>
</evidence>
<dbReference type="GO" id="GO:0003682">
    <property type="term" value="F:chromatin binding"/>
    <property type="evidence" value="ECO:0007669"/>
    <property type="project" value="TreeGrafter"/>
</dbReference>
<dbReference type="GO" id="GO:0000812">
    <property type="term" value="C:Swr1 complex"/>
    <property type="evidence" value="ECO:0007669"/>
    <property type="project" value="TreeGrafter"/>
</dbReference>
<evidence type="ECO:0000313" key="3">
    <source>
        <dbReference type="Ensembl" id="ENSEBUP00000025442.1"/>
    </source>
</evidence>
<dbReference type="Proteomes" id="UP000694388">
    <property type="component" value="Unplaced"/>
</dbReference>
<sequence length="320" mass="36644">MLLLMKGMTRFLYLQGRVPDELKKGWEDNWLQVTKQAEKRKRENKEEEEMAMLTYSREDAIDTIWAPPTPPHDEGDPYLDPVLGLLYESTPMPEARLPPVFVRKEDYHGALLPCTFAVTKKFKKSHSGDAIPPRSLFDRPTPALMRVRREAKQQKKAAFLKPQVAFSKPLQPLMKPPAEAGPDSTEWLIYEDWALLQVIQKLLELPLNLAVVSPAHTPNWDLVSDIVKSVSRTYRSPKSCRQRYESVIMLREEGKTKNSQPLRTGQIYTQDDNSTATDLYSTRFDLGRLIAAKRSPPLKPILGTNPFQKNPKHASVLQER</sequence>
<evidence type="ECO:0000256" key="1">
    <source>
        <dbReference type="SAM" id="MobiDB-lite"/>
    </source>
</evidence>
<dbReference type="PANTHER" id="PTHR46459">
    <property type="entry name" value="E1A-BINDING PROTEIN P400-RELATED"/>
    <property type="match status" value="1"/>
</dbReference>
<reference evidence="3" key="1">
    <citation type="submission" date="2025-08" db="UniProtKB">
        <authorList>
            <consortium name="Ensembl"/>
        </authorList>
    </citation>
    <scope>IDENTIFICATION</scope>
</reference>
<reference evidence="3" key="2">
    <citation type="submission" date="2025-09" db="UniProtKB">
        <authorList>
            <consortium name="Ensembl"/>
        </authorList>
    </citation>
    <scope>IDENTIFICATION</scope>
</reference>
<keyword evidence="4" id="KW-1185">Reference proteome</keyword>
<dbReference type="GO" id="GO:0006281">
    <property type="term" value="P:DNA repair"/>
    <property type="evidence" value="ECO:0007669"/>
    <property type="project" value="TreeGrafter"/>
</dbReference>
<dbReference type="GeneTree" id="ENSGT00940000154764"/>
<feature type="domain" description="Myb-like" evidence="2">
    <location>
        <begin position="187"/>
        <end position="248"/>
    </location>
</feature>
<organism evidence="3 4">
    <name type="scientific">Eptatretus burgeri</name>
    <name type="common">Inshore hagfish</name>
    <dbReference type="NCBI Taxonomy" id="7764"/>
    <lineage>
        <taxon>Eukaryota</taxon>
        <taxon>Metazoa</taxon>
        <taxon>Chordata</taxon>
        <taxon>Craniata</taxon>
        <taxon>Vertebrata</taxon>
        <taxon>Cyclostomata</taxon>
        <taxon>Myxini</taxon>
        <taxon>Myxiniformes</taxon>
        <taxon>Myxinidae</taxon>
        <taxon>Eptatretinae</taxon>
        <taxon>Eptatretus</taxon>
    </lineage>
</organism>
<feature type="region of interest" description="Disordered" evidence="1">
    <location>
        <begin position="300"/>
        <end position="320"/>
    </location>
</feature>
<dbReference type="PROSITE" id="PS50090">
    <property type="entry name" value="MYB_LIKE"/>
    <property type="match status" value="1"/>
</dbReference>
<dbReference type="InterPro" id="IPR001005">
    <property type="entry name" value="SANT/Myb"/>
</dbReference>
<protein>
    <recommendedName>
        <fullName evidence="2">Myb-like domain-containing protein</fullName>
    </recommendedName>
</protein>
<dbReference type="Ensembl" id="ENSEBUT00000026018.1">
    <property type="protein sequence ID" value="ENSEBUP00000025442.1"/>
    <property type="gene ID" value="ENSEBUG00000015633.1"/>
</dbReference>